<evidence type="ECO:0008006" key="4">
    <source>
        <dbReference type="Google" id="ProtNLM"/>
    </source>
</evidence>
<feature type="transmembrane region" description="Helical" evidence="1">
    <location>
        <begin position="50"/>
        <end position="72"/>
    </location>
</feature>
<keyword evidence="1" id="KW-1133">Transmembrane helix</keyword>
<keyword evidence="3" id="KW-1185">Reference proteome</keyword>
<sequence length="78" mass="8856">MRYRLGCAAFVIAGLAWLGYFLFEFVATSMGDCADDSACDFYRGYVEGFVVWRGIAVALMLILAFLAFRFLYKEDNVQ</sequence>
<dbReference type="EMBL" id="JAMGBD010000002">
    <property type="protein sequence ID" value="MCL6684728.1"/>
    <property type="molecule type" value="Genomic_DNA"/>
</dbReference>
<comment type="caution">
    <text evidence="2">The sequence shown here is derived from an EMBL/GenBank/DDBJ whole genome shotgun (WGS) entry which is preliminary data.</text>
</comment>
<dbReference type="RefSeq" id="WP_249849123.1">
    <property type="nucleotide sequence ID" value="NZ_JAMGBD010000002.1"/>
</dbReference>
<protein>
    <recommendedName>
        <fullName evidence="4">Transmembrane protein</fullName>
    </recommendedName>
</protein>
<gene>
    <name evidence="2" type="ORF">LZ536_12585</name>
</gene>
<evidence type="ECO:0000256" key="1">
    <source>
        <dbReference type="SAM" id="Phobius"/>
    </source>
</evidence>
<accession>A0ABT0RPY6</accession>
<proteinExistence type="predicted"/>
<keyword evidence="1" id="KW-0812">Transmembrane</keyword>
<dbReference type="Proteomes" id="UP001165363">
    <property type="component" value="Unassembled WGS sequence"/>
</dbReference>
<evidence type="ECO:0000313" key="3">
    <source>
        <dbReference type="Proteomes" id="UP001165363"/>
    </source>
</evidence>
<organism evidence="2 3">
    <name type="scientific">Sphingomonas alba</name>
    <dbReference type="NCBI Taxonomy" id="2908208"/>
    <lineage>
        <taxon>Bacteria</taxon>
        <taxon>Pseudomonadati</taxon>
        <taxon>Pseudomonadota</taxon>
        <taxon>Alphaproteobacteria</taxon>
        <taxon>Sphingomonadales</taxon>
        <taxon>Sphingomonadaceae</taxon>
        <taxon>Sphingomonas</taxon>
    </lineage>
</organism>
<evidence type="ECO:0000313" key="2">
    <source>
        <dbReference type="EMBL" id="MCL6684728.1"/>
    </source>
</evidence>
<reference evidence="2" key="1">
    <citation type="submission" date="2022-05" db="EMBL/GenBank/DDBJ databases">
        <authorList>
            <person name="Jo J.-H."/>
            <person name="Im W.-T."/>
        </authorList>
    </citation>
    <scope>NUCLEOTIDE SEQUENCE</scope>
    <source>
        <strain evidence="2">SE158</strain>
    </source>
</reference>
<name>A0ABT0RPY6_9SPHN</name>
<keyword evidence="1" id="KW-0472">Membrane</keyword>